<dbReference type="PANTHER" id="PTHR30536:SF5">
    <property type="entry name" value="ALTRONATE DEHYDRATASE"/>
    <property type="match status" value="1"/>
</dbReference>
<evidence type="ECO:0000259" key="3">
    <source>
        <dbReference type="Pfam" id="PF04295"/>
    </source>
</evidence>
<dbReference type="AlphaFoldDB" id="A0A975WA80"/>
<dbReference type="Proteomes" id="UP000182932">
    <property type="component" value="Unassembled WGS sequence"/>
</dbReference>
<proteinExistence type="inferred from homology"/>
<dbReference type="InterPro" id="IPR048332">
    <property type="entry name" value="GD_AH_C"/>
</dbReference>
<dbReference type="RefSeq" id="WP_074836583.1">
    <property type="nucleotide sequence ID" value="NZ_FNYY01000006.1"/>
</dbReference>
<dbReference type="InterPro" id="IPR052172">
    <property type="entry name" value="UxaA_altronate/galactarate_dh"/>
</dbReference>
<evidence type="ECO:0000259" key="4">
    <source>
        <dbReference type="Pfam" id="PF20629"/>
    </source>
</evidence>
<evidence type="ECO:0000313" key="6">
    <source>
        <dbReference type="Proteomes" id="UP000182932"/>
    </source>
</evidence>
<gene>
    <name evidence="5" type="ORF">SAMN04487940_106196</name>
</gene>
<comment type="similarity">
    <text evidence="1">Belongs to the UxaA family.</text>
</comment>
<keyword evidence="6" id="KW-1185">Reference proteome</keyword>
<reference evidence="5 6" key="1">
    <citation type="submission" date="2016-10" db="EMBL/GenBank/DDBJ databases">
        <authorList>
            <person name="Varghese N."/>
            <person name="Submissions S."/>
        </authorList>
    </citation>
    <scope>NUCLEOTIDE SEQUENCE [LARGE SCALE GENOMIC DNA]</scope>
    <source>
        <strain evidence="5 6">FF3</strain>
    </source>
</reference>
<dbReference type="GO" id="GO:0019698">
    <property type="term" value="P:D-galacturonate catabolic process"/>
    <property type="evidence" value="ECO:0007669"/>
    <property type="project" value="TreeGrafter"/>
</dbReference>
<name>A0A975WA80_9RHOB</name>
<dbReference type="EMBL" id="FNYY01000006">
    <property type="protein sequence ID" value="SEJ50236.1"/>
    <property type="molecule type" value="Genomic_DNA"/>
</dbReference>
<feature type="domain" description="D-galactarate/Altronate dehydratase C-terminal" evidence="4">
    <location>
        <begin position="148"/>
        <end position="378"/>
    </location>
</feature>
<evidence type="ECO:0000313" key="5">
    <source>
        <dbReference type="EMBL" id="SEJ50236.1"/>
    </source>
</evidence>
<dbReference type="GO" id="GO:0016829">
    <property type="term" value="F:lyase activity"/>
    <property type="evidence" value="ECO:0007669"/>
    <property type="project" value="UniProtKB-KW"/>
</dbReference>
<evidence type="ECO:0000256" key="1">
    <source>
        <dbReference type="ARBA" id="ARBA00010986"/>
    </source>
</evidence>
<comment type="caution">
    <text evidence="5">The sequence shown here is derived from an EMBL/GenBank/DDBJ whole genome shotgun (WGS) entry which is preliminary data.</text>
</comment>
<keyword evidence="2" id="KW-0456">Lyase</keyword>
<evidence type="ECO:0000256" key="2">
    <source>
        <dbReference type="ARBA" id="ARBA00023239"/>
    </source>
</evidence>
<feature type="domain" description="D-galactarate/Altronate dehydratase second" evidence="3">
    <location>
        <begin position="10"/>
        <end position="118"/>
    </location>
</feature>
<organism evidence="5 6">
    <name type="scientific">Marinovum algicola</name>
    <dbReference type="NCBI Taxonomy" id="42444"/>
    <lineage>
        <taxon>Bacteria</taxon>
        <taxon>Pseudomonadati</taxon>
        <taxon>Pseudomonadota</taxon>
        <taxon>Alphaproteobacteria</taxon>
        <taxon>Rhodobacterales</taxon>
        <taxon>Roseobacteraceae</taxon>
        <taxon>Marinovum</taxon>
    </lineage>
</organism>
<dbReference type="Pfam" id="PF20629">
    <property type="entry name" value="GD_AH_C"/>
    <property type="match status" value="1"/>
</dbReference>
<dbReference type="GeneID" id="80818452"/>
<sequence>MVRGPETFRGYPRPSGRPGIRNHLLVLNATGLTDAAARRIAGALPGTVFAGTMFGMGMVGRDAELHLAALSGLAVHPNCGAVLLIGADRTRLDQLIAVLDRDGRPYAALGLDEVGHDAHLLSQRGLALGAGLLRRLSAQQPQDCPLIDLLLAFECGLSDPSSGLAANPLLGRVADWLVDAGGSVMLGESIEWLGTEEELARRAATPELGRALKQAVRRRLDLAHAAGLDLLGTNPNAANIKAGLSTIEEKASGAVQKAGTRPIRSLLAYAETPATPGLHFMDAPSYSPESLTGFVAAGAQMILFTTGLGNSYCSALAPTLKLSANAATAGALGRQIDFDASGLLAGRTMDDMADRLIEEIAATAAGQLTYGEIMGEGGEAISRFGEAI</sequence>
<dbReference type="PANTHER" id="PTHR30536">
    <property type="entry name" value="ALTRONATE/GALACTARATE DEHYDRATASE"/>
    <property type="match status" value="1"/>
</dbReference>
<protein>
    <submittedName>
        <fullName evidence="5">Altronate dehydratase large subunit</fullName>
    </submittedName>
</protein>
<dbReference type="Pfam" id="PF04295">
    <property type="entry name" value="GD_AH_second"/>
    <property type="match status" value="1"/>
</dbReference>
<accession>A0A975WA80</accession>
<dbReference type="InterPro" id="IPR007392">
    <property type="entry name" value="GD_AH_second"/>
</dbReference>